<feature type="compositionally biased region" description="Basic and acidic residues" evidence="1">
    <location>
        <begin position="117"/>
        <end position="140"/>
    </location>
</feature>
<accession>A0A0D2D7W8</accession>
<evidence type="ECO:0000313" key="3">
    <source>
        <dbReference type="Proteomes" id="UP000054266"/>
    </source>
</evidence>
<evidence type="ECO:0000256" key="1">
    <source>
        <dbReference type="SAM" id="MobiDB-lite"/>
    </source>
</evidence>
<sequence length="242" mass="27973">MAPYPEPSYCSGCGKRWGHDPPWSIGWTCSSCYDDEYFFCCTCGHRRRHPALNKPSGRSCRRCRVWIAIQSQSHSRNHSHESSQRQTQREQSGEPSEQRATELPRLDPWHEGNANYQHEEHGGYGHQKEAEHQEQEQEREREQYISVYHEQHQHLQQEHSTSETHAPAHDDLHGALNTALSDTVISQRCHKTYHCPSHNLESHHQQDDACCAECNFCIPSGRERDHANANSHSHCFSRDDSG</sequence>
<name>A0A0D2D7W8_9EURO</name>
<organism evidence="2 3">
    <name type="scientific">Phialophora macrospora</name>
    <dbReference type="NCBI Taxonomy" id="1851006"/>
    <lineage>
        <taxon>Eukaryota</taxon>
        <taxon>Fungi</taxon>
        <taxon>Dikarya</taxon>
        <taxon>Ascomycota</taxon>
        <taxon>Pezizomycotina</taxon>
        <taxon>Eurotiomycetes</taxon>
        <taxon>Chaetothyriomycetidae</taxon>
        <taxon>Chaetothyriales</taxon>
        <taxon>Herpotrichiellaceae</taxon>
        <taxon>Phialophora</taxon>
    </lineage>
</organism>
<keyword evidence="3" id="KW-1185">Reference proteome</keyword>
<dbReference type="EMBL" id="KN846956">
    <property type="protein sequence ID" value="KIW73676.1"/>
    <property type="molecule type" value="Genomic_DNA"/>
</dbReference>
<protein>
    <submittedName>
        <fullName evidence="2">Uncharacterized protein</fullName>
    </submittedName>
</protein>
<feature type="compositionally biased region" description="Basic and acidic residues" evidence="1">
    <location>
        <begin position="78"/>
        <end position="110"/>
    </location>
</feature>
<dbReference type="HOGENOM" id="CLU_1147065_0_0_1"/>
<reference evidence="2 3" key="1">
    <citation type="submission" date="2015-01" db="EMBL/GenBank/DDBJ databases">
        <title>The Genome Sequence of Capronia semiimmersa CBS27337.</title>
        <authorList>
            <consortium name="The Broad Institute Genomics Platform"/>
            <person name="Cuomo C."/>
            <person name="de Hoog S."/>
            <person name="Gorbushina A."/>
            <person name="Stielow B."/>
            <person name="Teixiera M."/>
            <person name="Abouelleil A."/>
            <person name="Chapman S.B."/>
            <person name="Priest M."/>
            <person name="Young S.K."/>
            <person name="Wortman J."/>
            <person name="Nusbaum C."/>
            <person name="Birren B."/>
        </authorList>
    </citation>
    <scope>NUCLEOTIDE SEQUENCE [LARGE SCALE GENOMIC DNA]</scope>
    <source>
        <strain evidence="2 3">CBS 27337</strain>
    </source>
</reference>
<feature type="region of interest" description="Disordered" evidence="1">
    <location>
        <begin position="74"/>
        <end position="140"/>
    </location>
</feature>
<dbReference type="Proteomes" id="UP000054266">
    <property type="component" value="Unassembled WGS sequence"/>
</dbReference>
<dbReference type="AlphaFoldDB" id="A0A0D2D7W8"/>
<gene>
    <name evidence="2" type="ORF">PV04_01774</name>
</gene>
<evidence type="ECO:0000313" key="2">
    <source>
        <dbReference type="EMBL" id="KIW73676.1"/>
    </source>
</evidence>
<proteinExistence type="predicted"/>